<comment type="caution">
    <text evidence="2">The sequence shown here is derived from an EMBL/GenBank/DDBJ whole genome shotgun (WGS) entry which is preliminary data.</text>
</comment>
<dbReference type="EMBL" id="JAQQWL010000009">
    <property type="protein sequence ID" value="KAK8058701.1"/>
    <property type="molecule type" value="Genomic_DNA"/>
</dbReference>
<sequence>MRDVEDRRGAGRGRPRHRNWQPEHIRRAVEDQYSDDDLEAGADDEDDPIDDLPPLPPSPFVVGHLLRKNNRRNNRHRRNDKDNPFLQPPHQQQQQSNFSPSSFQRRQQQQQPQQHQRHPQRNDKYGCHDCRATRKANVRLRNTLHSHLKAATGTLVEWSAEVGVPFGGAADDEMDWQPEPEIRVVIVQQHNDRRRNYYYNNNTGGGFFTNGFPGAAYGGYGGHGGHGAYGGYGDGGLDAAAATWWPEFEMDSLEEQEDGEEPFEVLPEEPYYPMALEPNPFKATTAGSGFANTSGVSPSGTLANQATNPLNSSSGVVPNHSAVSTFGVLAGTTKTPSVRVGRWSRPFAGNQGGLNGHARRTAAPEVPRKSLIRD</sequence>
<feature type="compositionally biased region" description="Basic residues" evidence="1">
    <location>
        <begin position="65"/>
        <end position="78"/>
    </location>
</feature>
<feature type="compositionally biased region" description="Basic residues" evidence="1">
    <location>
        <begin position="10"/>
        <end position="19"/>
    </location>
</feature>
<proteinExistence type="predicted"/>
<organism evidence="2 3">
    <name type="scientific">Apiospora phragmitis</name>
    <dbReference type="NCBI Taxonomy" id="2905665"/>
    <lineage>
        <taxon>Eukaryota</taxon>
        <taxon>Fungi</taxon>
        <taxon>Dikarya</taxon>
        <taxon>Ascomycota</taxon>
        <taxon>Pezizomycotina</taxon>
        <taxon>Sordariomycetes</taxon>
        <taxon>Xylariomycetidae</taxon>
        <taxon>Amphisphaeriales</taxon>
        <taxon>Apiosporaceae</taxon>
        <taxon>Apiospora</taxon>
    </lineage>
</organism>
<evidence type="ECO:0000313" key="3">
    <source>
        <dbReference type="Proteomes" id="UP001480595"/>
    </source>
</evidence>
<protein>
    <submittedName>
        <fullName evidence="2">Uncharacterized protein</fullName>
    </submittedName>
</protein>
<evidence type="ECO:0000256" key="1">
    <source>
        <dbReference type="SAM" id="MobiDB-lite"/>
    </source>
</evidence>
<feature type="compositionally biased region" description="Acidic residues" evidence="1">
    <location>
        <begin position="32"/>
        <end position="50"/>
    </location>
</feature>
<accession>A0ABR1UKU4</accession>
<evidence type="ECO:0000313" key="2">
    <source>
        <dbReference type="EMBL" id="KAK8058701.1"/>
    </source>
</evidence>
<dbReference type="RefSeq" id="XP_066714147.1">
    <property type="nucleotide sequence ID" value="XM_066860558.1"/>
</dbReference>
<keyword evidence="3" id="KW-1185">Reference proteome</keyword>
<feature type="region of interest" description="Disordered" evidence="1">
    <location>
        <begin position="1"/>
        <end position="127"/>
    </location>
</feature>
<reference evidence="2 3" key="1">
    <citation type="submission" date="2023-01" db="EMBL/GenBank/DDBJ databases">
        <title>Analysis of 21 Apiospora genomes using comparative genomics revels a genus with tremendous synthesis potential of carbohydrate active enzymes and secondary metabolites.</title>
        <authorList>
            <person name="Sorensen T."/>
        </authorList>
    </citation>
    <scope>NUCLEOTIDE SEQUENCE [LARGE SCALE GENOMIC DNA]</scope>
    <source>
        <strain evidence="2 3">CBS 135458</strain>
    </source>
</reference>
<feature type="region of interest" description="Disordered" evidence="1">
    <location>
        <begin position="340"/>
        <end position="374"/>
    </location>
</feature>
<dbReference type="Proteomes" id="UP001480595">
    <property type="component" value="Unassembled WGS sequence"/>
</dbReference>
<dbReference type="GeneID" id="92093621"/>
<name>A0ABR1UKU4_9PEZI</name>
<feature type="compositionally biased region" description="Basic and acidic residues" evidence="1">
    <location>
        <begin position="20"/>
        <end position="30"/>
    </location>
</feature>
<feature type="compositionally biased region" description="Low complexity" evidence="1">
    <location>
        <begin position="88"/>
        <end position="114"/>
    </location>
</feature>
<gene>
    <name evidence="2" type="ORF">PG994_009149</name>
</gene>